<feature type="non-terminal residue" evidence="2">
    <location>
        <position position="67"/>
    </location>
</feature>
<reference evidence="2" key="2">
    <citation type="submission" date="2013-05" db="EMBL/GenBank/DDBJ databases">
        <authorList>
            <person name="Carter J.-M."/>
            <person name="Baker S.C."/>
            <person name="Pink R."/>
            <person name="Carter D.R.F."/>
            <person name="Collins A."/>
            <person name="Tomlin J."/>
            <person name="Gibbs M."/>
            <person name="Breuker C.J."/>
        </authorList>
    </citation>
    <scope>NUCLEOTIDE SEQUENCE</scope>
    <source>
        <tissue evidence="2">Ovary</tissue>
    </source>
</reference>
<protein>
    <submittedName>
        <fullName evidence="2">Uncharacterized protein</fullName>
    </submittedName>
</protein>
<reference evidence="2" key="1">
    <citation type="journal article" date="2013" name="BMC Genomics">
        <title>Unscrambling butterfly oogenesis.</title>
        <authorList>
            <person name="Carter J.M."/>
            <person name="Baker S.C."/>
            <person name="Pink R."/>
            <person name="Carter D.R."/>
            <person name="Collins A."/>
            <person name="Tomlin J."/>
            <person name="Gibbs M."/>
            <person name="Breuker C.J."/>
        </authorList>
    </citation>
    <scope>NUCLEOTIDE SEQUENCE</scope>
    <source>
        <tissue evidence="2">Ovary</tissue>
    </source>
</reference>
<organism evidence="2">
    <name type="scientific">Pararge aegeria</name>
    <name type="common">speckled wood butterfly</name>
    <dbReference type="NCBI Taxonomy" id="116150"/>
    <lineage>
        <taxon>Eukaryota</taxon>
        <taxon>Metazoa</taxon>
        <taxon>Ecdysozoa</taxon>
        <taxon>Arthropoda</taxon>
        <taxon>Hexapoda</taxon>
        <taxon>Insecta</taxon>
        <taxon>Pterygota</taxon>
        <taxon>Neoptera</taxon>
        <taxon>Endopterygota</taxon>
        <taxon>Lepidoptera</taxon>
        <taxon>Glossata</taxon>
        <taxon>Ditrysia</taxon>
        <taxon>Papilionoidea</taxon>
        <taxon>Nymphalidae</taxon>
        <taxon>Satyrinae</taxon>
        <taxon>Satyrini</taxon>
        <taxon>Parargina</taxon>
        <taxon>Pararge</taxon>
    </lineage>
</organism>
<dbReference type="AlphaFoldDB" id="S4NZY2"/>
<feature type="region of interest" description="Disordered" evidence="1">
    <location>
        <begin position="17"/>
        <end position="46"/>
    </location>
</feature>
<evidence type="ECO:0000256" key="1">
    <source>
        <dbReference type="SAM" id="MobiDB-lite"/>
    </source>
</evidence>
<evidence type="ECO:0000313" key="2">
    <source>
        <dbReference type="EMBL" id="JAA81413.1"/>
    </source>
</evidence>
<accession>S4NZY2</accession>
<name>S4NZY2_9NEOP</name>
<proteinExistence type="predicted"/>
<feature type="compositionally biased region" description="Polar residues" evidence="1">
    <location>
        <begin position="31"/>
        <end position="46"/>
    </location>
</feature>
<sequence length="67" mass="7300">MHVQCWTLDLVGYQHSTVSSGSRLPTLPAPSETSENKNSQIGPSGNRTWYLNRATALITVLGRSSNL</sequence>
<dbReference type="EMBL" id="GAIX01011147">
    <property type="protein sequence ID" value="JAA81413.1"/>
    <property type="molecule type" value="Transcribed_RNA"/>
</dbReference>